<evidence type="ECO:0000256" key="2">
    <source>
        <dbReference type="SAM" id="Phobius"/>
    </source>
</evidence>
<feature type="transmembrane region" description="Helical" evidence="2">
    <location>
        <begin position="212"/>
        <end position="231"/>
    </location>
</feature>
<dbReference type="Proteomes" id="UP000621492">
    <property type="component" value="Unassembled WGS sequence"/>
</dbReference>
<feature type="coiled-coil region" evidence="1">
    <location>
        <begin position="128"/>
        <end position="172"/>
    </location>
</feature>
<evidence type="ECO:0000313" key="4">
    <source>
        <dbReference type="Proteomes" id="UP000621492"/>
    </source>
</evidence>
<dbReference type="PANTHER" id="PTHR41324">
    <property type="entry name" value="MEMBRANE PROTEIN-RELATED"/>
    <property type="match status" value="1"/>
</dbReference>
<dbReference type="EMBL" id="BMJD01000014">
    <property type="protein sequence ID" value="GGB42920.1"/>
    <property type="molecule type" value="Genomic_DNA"/>
</dbReference>
<dbReference type="AlphaFoldDB" id="A0A9W5TXQ5"/>
<gene>
    <name evidence="3" type="ORF">GCM10011409_20620</name>
</gene>
<feature type="transmembrane region" description="Helical" evidence="2">
    <location>
        <begin position="172"/>
        <end position="191"/>
    </location>
</feature>
<sequence>MNRSKMLTEGALFTAIYIVLFLVAMLAPLIGVLAMLLLPIPFIVFASRYDWKPSLLVLVATLILSALFTTVFSAPITVLMGLGGIMIGSAMYRNLSAYETWARGTVGFVIGLVLLFLITQLVLDVNIVEQINAMIDQSMEQSQKLMEQFGLTDQAAEQLALVEQQMDMLKNLIPVGIAVISIILALVSQWLSYKVINRLENKDYKFPPFRNLTLPVSLVWIYFFALIFSFFELDPNGTLFLAVSNVLMLAGLLMVIQGFSLIFFFAHQKNKSRVLPILSVILAVFVPFLLYLVRILGIIDIGFRLRDRISEEKK</sequence>
<reference evidence="3" key="1">
    <citation type="journal article" date="2014" name="Int. J. Syst. Evol. Microbiol.">
        <title>Complete genome sequence of Corynebacterium casei LMG S-19264T (=DSM 44701T), isolated from a smear-ripened cheese.</title>
        <authorList>
            <consortium name="US DOE Joint Genome Institute (JGI-PGF)"/>
            <person name="Walter F."/>
            <person name="Albersmeier A."/>
            <person name="Kalinowski J."/>
            <person name="Ruckert C."/>
        </authorList>
    </citation>
    <scope>NUCLEOTIDE SEQUENCE</scope>
    <source>
        <strain evidence="3">CGMCC 1.15454</strain>
    </source>
</reference>
<dbReference type="Pfam" id="PF09991">
    <property type="entry name" value="DUF2232"/>
    <property type="match status" value="1"/>
</dbReference>
<keyword evidence="2" id="KW-0472">Membrane</keyword>
<feature type="transmembrane region" description="Helical" evidence="2">
    <location>
        <begin position="100"/>
        <end position="123"/>
    </location>
</feature>
<accession>A0A9W5TXQ5</accession>
<evidence type="ECO:0000313" key="3">
    <source>
        <dbReference type="EMBL" id="GGB42920.1"/>
    </source>
</evidence>
<dbReference type="RefSeq" id="WP_188725103.1">
    <property type="nucleotide sequence ID" value="NZ_BMJD01000014.1"/>
</dbReference>
<protein>
    <submittedName>
        <fullName evidence="3">Membrane protein</fullName>
    </submittedName>
</protein>
<feature type="transmembrane region" description="Helical" evidence="2">
    <location>
        <begin position="55"/>
        <end position="88"/>
    </location>
</feature>
<keyword evidence="2" id="KW-0812">Transmembrane</keyword>
<keyword evidence="2" id="KW-1133">Transmembrane helix</keyword>
<keyword evidence="4" id="KW-1185">Reference proteome</keyword>
<name>A0A9W5TXQ5_9BACI</name>
<dbReference type="InterPro" id="IPR018710">
    <property type="entry name" value="DUF2232"/>
</dbReference>
<organism evidence="3 4">
    <name type="scientific">Lentibacillus populi</name>
    <dbReference type="NCBI Taxonomy" id="1827502"/>
    <lineage>
        <taxon>Bacteria</taxon>
        <taxon>Bacillati</taxon>
        <taxon>Bacillota</taxon>
        <taxon>Bacilli</taxon>
        <taxon>Bacillales</taxon>
        <taxon>Bacillaceae</taxon>
        <taxon>Lentibacillus</taxon>
    </lineage>
</organism>
<comment type="caution">
    <text evidence="3">The sequence shown here is derived from an EMBL/GenBank/DDBJ whole genome shotgun (WGS) entry which is preliminary data.</text>
</comment>
<dbReference type="PANTHER" id="PTHR41324:SF1">
    <property type="entry name" value="DUF2232 DOMAIN-CONTAINING PROTEIN"/>
    <property type="match status" value="1"/>
</dbReference>
<feature type="transmembrane region" description="Helical" evidence="2">
    <location>
        <begin position="12"/>
        <end position="43"/>
    </location>
</feature>
<reference evidence="3" key="2">
    <citation type="submission" date="2020-09" db="EMBL/GenBank/DDBJ databases">
        <authorList>
            <person name="Sun Q."/>
            <person name="Zhou Y."/>
        </authorList>
    </citation>
    <scope>NUCLEOTIDE SEQUENCE</scope>
    <source>
        <strain evidence="3">CGMCC 1.15454</strain>
    </source>
</reference>
<feature type="transmembrane region" description="Helical" evidence="2">
    <location>
        <begin position="277"/>
        <end position="299"/>
    </location>
</feature>
<keyword evidence="1" id="KW-0175">Coiled coil</keyword>
<proteinExistence type="predicted"/>
<feature type="transmembrane region" description="Helical" evidence="2">
    <location>
        <begin position="237"/>
        <end position="265"/>
    </location>
</feature>
<evidence type="ECO:0000256" key="1">
    <source>
        <dbReference type="SAM" id="Coils"/>
    </source>
</evidence>